<dbReference type="Proteomes" id="UP000033423">
    <property type="component" value="Unassembled WGS sequence"/>
</dbReference>
<gene>
    <name evidence="1" type="ORF">MBAV_001564</name>
</gene>
<keyword evidence="2" id="KW-1185">Reference proteome</keyword>
<dbReference type="Pfam" id="PF08899">
    <property type="entry name" value="DUF1844"/>
    <property type="match status" value="1"/>
</dbReference>
<accession>A0A0F3GWG9</accession>
<protein>
    <submittedName>
        <fullName evidence="1">Protein containing DUF1844</fullName>
    </submittedName>
</protein>
<proteinExistence type="predicted"/>
<comment type="caution">
    <text evidence="1">The sequence shown here is derived from an EMBL/GenBank/DDBJ whole genome shotgun (WGS) entry which is preliminary data.</text>
</comment>
<dbReference type="EMBL" id="LACI01000680">
    <property type="protein sequence ID" value="KJU86240.1"/>
    <property type="molecule type" value="Genomic_DNA"/>
</dbReference>
<sequence length="160" mass="18279">MDREEEDKGFEFVDKRKIKQEEAARYEQCTHETGHEALWQKHMHPPDDNIHEDIHADGGHHCGHEGHEGFCGHDGQAEIPEVTFMNFIANLGTDAMVSLGMLQDPQGQTYKDLAVAKYIIDVIAMLQEKTRGNLNDSENQQTSDMLYHLRMAYMNIANQP</sequence>
<dbReference type="InterPro" id="IPR014995">
    <property type="entry name" value="DUF1844"/>
</dbReference>
<reference evidence="1 2" key="1">
    <citation type="submission" date="2015-02" db="EMBL/GenBank/DDBJ databases">
        <title>Single-cell genomics of uncultivated deep-branching MTB reveals a conserved set of magnetosome genes.</title>
        <authorList>
            <person name="Kolinko S."/>
            <person name="Richter M."/>
            <person name="Glockner F.O."/>
            <person name="Brachmann A."/>
            <person name="Schuler D."/>
        </authorList>
    </citation>
    <scope>NUCLEOTIDE SEQUENCE [LARGE SCALE GENOMIC DNA]</scope>
    <source>
        <strain evidence="1">TM-1</strain>
    </source>
</reference>
<organism evidence="1 2">
    <name type="scientific">Candidatus Magnetobacterium bavaricum</name>
    <dbReference type="NCBI Taxonomy" id="29290"/>
    <lineage>
        <taxon>Bacteria</taxon>
        <taxon>Pseudomonadati</taxon>
        <taxon>Nitrospirota</taxon>
        <taxon>Thermodesulfovibrionia</taxon>
        <taxon>Thermodesulfovibrionales</taxon>
        <taxon>Candidatus Magnetobacteriaceae</taxon>
        <taxon>Candidatus Magnetobacterium</taxon>
    </lineage>
</organism>
<evidence type="ECO:0000313" key="1">
    <source>
        <dbReference type="EMBL" id="KJU86240.1"/>
    </source>
</evidence>
<dbReference type="AlphaFoldDB" id="A0A0F3GWG9"/>
<name>A0A0F3GWG9_9BACT</name>
<evidence type="ECO:0000313" key="2">
    <source>
        <dbReference type="Proteomes" id="UP000033423"/>
    </source>
</evidence>